<evidence type="ECO:0000256" key="8">
    <source>
        <dbReference type="ARBA" id="ARBA00022777"/>
    </source>
</evidence>
<proteinExistence type="inferred from homology"/>
<reference evidence="20 22" key="1">
    <citation type="submission" date="2018-06" db="EMBL/GenBank/DDBJ databases">
        <authorList>
            <consortium name="Pathogen Informatics"/>
            <person name="Doyle S."/>
        </authorList>
    </citation>
    <scope>NUCLEOTIDE SEQUENCE [LARGE SCALE GENOMIC DNA]</scope>
    <source>
        <strain evidence="20 22">NCTC10597</strain>
    </source>
</reference>
<evidence type="ECO:0000256" key="14">
    <source>
        <dbReference type="ARBA" id="ARBA00023264"/>
    </source>
</evidence>
<comment type="similarity">
    <text evidence="2">Belongs to the bacterial diacylglycerol kinase family.</text>
</comment>
<dbReference type="PROSITE" id="PS01069">
    <property type="entry name" value="DAGK_PROKAR"/>
    <property type="match status" value="1"/>
</dbReference>
<evidence type="ECO:0000256" key="13">
    <source>
        <dbReference type="ARBA" id="ARBA00023209"/>
    </source>
</evidence>
<comment type="cofactor">
    <cofactor evidence="18">
        <name>Mg(2+)</name>
        <dbReference type="ChEBI" id="CHEBI:18420"/>
    </cofactor>
    <text evidence="18">Mn(2+), Zn(2+), Cd(2+) and Co(2+) support activity to lesser extents.</text>
</comment>
<keyword evidence="5 20" id="KW-0808">Transferase</keyword>
<keyword evidence="4" id="KW-0444">Lipid biosynthesis</keyword>
<sequence length="96" mass="10543">MKEQNFKFHLLAVVIVIIAAVWTGISMVEWLVVILIMTLVLSLEMMNSAIERVVDLVTTEIHPLAKLAKDLAAGAVLIAAIASVIIGCIIFLPKWF</sequence>
<feature type="binding site" evidence="17">
    <location>
        <begin position="60"/>
        <end position="62"/>
    </location>
    <ligand>
        <name>ATP</name>
        <dbReference type="ChEBI" id="CHEBI:30616"/>
    </ligand>
</feature>
<comment type="subcellular location">
    <subcellularLocation>
        <location evidence="1">Cell membrane</location>
        <topology evidence="1">Multi-pass membrane protein</topology>
    </subcellularLocation>
</comment>
<dbReference type="EMBL" id="UGNP01000001">
    <property type="protein sequence ID" value="STX10052.1"/>
    <property type="molecule type" value="Genomic_DNA"/>
</dbReference>
<accession>A0A8B4QBI3</accession>
<evidence type="ECO:0000256" key="12">
    <source>
        <dbReference type="ARBA" id="ARBA00023136"/>
    </source>
</evidence>
<dbReference type="GO" id="GO:0005524">
    <property type="term" value="F:ATP binding"/>
    <property type="evidence" value="ECO:0007669"/>
    <property type="project" value="UniProtKB-KW"/>
</dbReference>
<dbReference type="Proteomes" id="UP000254330">
    <property type="component" value="Unassembled WGS sequence"/>
</dbReference>
<dbReference type="CDD" id="cd14265">
    <property type="entry name" value="UDPK_IM_like"/>
    <property type="match status" value="1"/>
</dbReference>
<evidence type="ECO:0000256" key="18">
    <source>
        <dbReference type="PIRSR" id="PIRSR600829-4"/>
    </source>
</evidence>
<dbReference type="InterPro" id="IPR033717">
    <property type="entry name" value="UDPK"/>
</dbReference>
<evidence type="ECO:0000256" key="4">
    <source>
        <dbReference type="ARBA" id="ARBA00022516"/>
    </source>
</evidence>
<keyword evidence="12 19" id="KW-0472">Membrane</keyword>
<feature type="binding site" evidence="16">
    <location>
        <position position="44"/>
    </location>
    <ligand>
        <name>substrate</name>
    </ligand>
</feature>
<organism evidence="20 22">
    <name type="scientific">Kurthia zopfii</name>
    <dbReference type="NCBI Taxonomy" id="1650"/>
    <lineage>
        <taxon>Bacteria</taxon>
        <taxon>Bacillati</taxon>
        <taxon>Bacillota</taxon>
        <taxon>Bacilli</taxon>
        <taxon>Bacillales</taxon>
        <taxon>Caryophanaceae</taxon>
        <taxon>Kurthia</taxon>
    </lineage>
</organism>
<evidence type="ECO:0000256" key="1">
    <source>
        <dbReference type="ARBA" id="ARBA00004651"/>
    </source>
</evidence>
<keyword evidence="11" id="KW-0443">Lipid metabolism</keyword>
<dbReference type="GO" id="GO:0008654">
    <property type="term" value="P:phospholipid biosynthetic process"/>
    <property type="evidence" value="ECO:0007669"/>
    <property type="project" value="UniProtKB-KW"/>
</dbReference>
<dbReference type="EC" id="2.7.1.66" evidence="20"/>
<evidence type="ECO:0000313" key="21">
    <source>
        <dbReference type="EMBL" id="TDR44342.1"/>
    </source>
</evidence>
<dbReference type="Pfam" id="PF01219">
    <property type="entry name" value="DAGK_prokar"/>
    <property type="match status" value="1"/>
</dbReference>
<keyword evidence="14" id="KW-1208">Phospholipid metabolism</keyword>
<reference evidence="21 23" key="2">
    <citation type="submission" date="2019-03" db="EMBL/GenBank/DDBJ databases">
        <title>Genomic Encyclopedia of Type Strains, Phase IV (KMG-IV): sequencing the most valuable type-strain genomes for metagenomic binning, comparative biology and taxonomic classification.</title>
        <authorList>
            <person name="Goeker M."/>
        </authorList>
    </citation>
    <scope>NUCLEOTIDE SEQUENCE [LARGE SCALE GENOMIC DNA]</scope>
    <source>
        <strain evidence="21 23">DSM 20580</strain>
    </source>
</reference>
<name>A0A8B4QBI3_9BACL</name>
<keyword evidence="13" id="KW-0594">Phospholipid biosynthesis</keyword>
<protein>
    <submittedName>
        <fullName evidence="20">Undecaprenol kinase</fullName>
        <ecNumber evidence="20">2.7.1.66</ecNumber>
    </submittedName>
</protein>
<keyword evidence="18" id="KW-0479">Metal-binding</keyword>
<dbReference type="GO" id="GO:0005886">
    <property type="term" value="C:plasma membrane"/>
    <property type="evidence" value="ECO:0007669"/>
    <property type="project" value="UniProtKB-SubCell"/>
</dbReference>
<gene>
    <name evidence="20" type="primary">dgkA</name>
    <name evidence="21" type="ORF">DFR61_101181</name>
    <name evidence="20" type="ORF">NCTC10597_01762</name>
</gene>
<feature type="binding site" evidence="17">
    <location>
        <begin position="69"/>
        <end position="70"/>
    </location>
    <ligand>
        <name>ATP</name>
        <dbReference type="ChEBI" id="CHEBI:30616"/>
    </ligand>
</feature>
<keyword evidence="7 17" id="KW-0547">Nucleotide-binding</keyword>
<dbReference type="AlphaFoldDB" id="A0A8B4QBI3"/>
<evidence type="ECO:0000256" key="9">
    <source>
        <dbReference type="ARBA" id="ARBA00022840"/>
    </source>
</evidence>
<evidence type="ECO:0000256" key="19">
    <source>
        <dbReference type="SAM" id="Phobius"/>
    </source>
</evidence>
<evidence type="ECO:0000313" key="20">
    <source>
        <dbReference type="EMBL" id="STX10052.1"/>
    </source>
</evidence>
<feature type="transmembrane region" description="Helical" evidence="19">
    <location>
        <begin position="71"/>
        <end position="92"/>
    </location>
</feature>
<evidence type="ECO:0000256" key="16">
    <source>
        <dbReference type="PIRSR" id="PIRSR600829-2"/>
    </source>
</evidence>
<comment type="caution">
    <text evidence="20">The sequence shown here is derived from an EMBL/GenBank/DDBJ whole genome shotgun (WGS) entry which is preliminary data.</text>
</comment>
<feature type="binding site" evidence="17">
    <location>
        <position position="51"/>
    </location>
    <ligand>
        <name>ATP</name>
        <dbReference type="ChEBI" id="CHEBI:30616"/>
    </ligand>
</feature>
<dbReference type="Proteomes" id="UP000294641">
    <property type="component" value="Unassembled WGS sequence"/>
</dbReference>
<feature type="binding site" evidence="17">
    <location>
        <position position="3"/>
    </location>
    <ligand>
        <name>ATP</name>
        <dbReference type="ChEBI" id="CHEBI:30616"/>
    </ligand>
</feature>
<dbReference type="GO" id="GO:0046872">
    <property type="term" value="F:metal ion binding"/>
    <property type="evidence" value="ECO:0007669"/>
    <property type="project" value="UniProtKB-KW"/>
</dbReference>
<evidence type="ECO:0000256" key="6">
    <source>
        <dbReference type="ARBA" id="ARBA00022692"/>
    </source>
</evidence>
<keyword evidence="3" id="KW-1003">Cell membrane</keyword>
<evidence type="ECO:0000256" key="11">
    <source>
        <dbReference type="ARBA" id="ARBA00023098"/>
    </source>
</evidence>
<dbReference type="EMBL" id="SNZG01000001">
    <property type="protein sequence ID" value="TDR44342.1"/>
    <property type="molecule type" value="Genomic_DNA"/>
</dbReference>
<dbReference type="GO" id="GO:0036433">
    <property type="term" value="F:di-trans, poly-cis-undecaprenol kinase activity"/>
    <property type="evidence" value="ECO:0007669"/>
    <property type="project" value="UniProtKB-EC"/>
</dbReference>
<evidence type="ECO:0000256" key="5">
    <source>
        <dbReference type="ARBA" id="ARBA00022679"/>
    </source>
</evidence>
<keyword evidence="10 19" id="KW-1133">Transmembrane helix</keyword>
<dbReference type="PANTHER" id="PTHR34299:SF1">
    <property type="entry name" value="DIACYLGLYCEROL KINASE"/>
    <property type="match status" value="1"/>
</dbReference>
<keyword evidence="9 17" id="KW-0067">ATP-binding</keyword>
<evidence type="ECO:0000256" key="3">
    <source>
        <dbReference type="ARBA" id="ARBA00022475"/>
    </source>
</evidence>
<evidence type="ECO:0000256" key="2">
    <source>
        <dbReference type="ARBA" id="ARBA00005967"/>
    </source>
</evidence>
<feature type="binding site" evidence="18">
    <location>
        <position position="3"/>
    </location>
    <ligand>
        <name>a divalent metal cation</name>
        <dbReference type="ChEBI" id="CHEBI:60240"/>
    </ligand>
</feature>
<evidence type="ECO:0000256" key="15">
    <source>
        <dbReference type="PIRSR" id="PIRSR600829-1"/>
    </source>
</evidence>
<dbReference type="InterPro" id="IPR036945">
    <property type="entry name" value="DAGK_sf"/>
</dbReference>
<evidence type="ECO:0000313" key="23">
    <source>
        <dbReference type="Proteomes" id="UP000294641"/>
    </source>
</evidence>
<evidence type="ECO:0000256" key="7">
    <source>
        <dbReference type="ARBA" id="ARBA00022741"/>
    </source>
</evidence>
<feature type="transmembrane region" description="Helical" evidence="19">
    <location>
        <begin position="7"/>
        <end position="25"/>
    </location>
</feature>
<dbReference type="Gene3D" id="1.10.287.3610">
    <property type="match status" value="1"/>
</dbReference>
<keyword evidence="23" id="KW-1185">Reference proteome</keyword>
<keyword evidence="18" id="KW-0460">Magnesium</keyword>
<evidence type="ECO:0000313" key="22">
    <source>
        <dbReference type="Proteomes" id="UP000254330"/>
    </source>
</evidence>
<keyword evidence="8 20" id="KW-0418">Kinase</keyword>
<keyword evidence="6 19" id="KW-0812">Transmembrane</keyword>
<feature type="binding site" evidence="18">
    <location>
        <position position="51"/>
    </location>
    <ligand>
        <name>a divalent metal cation</name>
        <dbReference type="ChEBI" id="CHEBI:60240"/>
    </ligand>
</feature>
<evidence type="ECO:0000256" key="10">
    <source>
        <dbReference type="ARBA" id="ARBA00022989"/>
    </source>
</evidence>
<dbReference type="PANTHER" id="PTHR34299">
    <property type="entry name" value="DIACYLGLYCEROL KINASE"/>
    <property type="match status" value="1"/>
</dbReference>
<evidence type="ECO:0000256" key="17">
    <source>
        <dbReference type="PIRSR" id="PIRSR600829-3"/>
    </source>
</evidence>
<feature type="active site" description="Proton acceptor" evidence="15">
    <location>
        <position position="44"/>
    </location>
</feature>
<dbReference type="InterPro" id="IPR000829">
    <property type="entry name" value="DAGK"/>
</dbReference>